<feature type="domain" description="DUF5641" evidence="5">
    <location>
        <begin position="1630"/>
        <end position="1723"/>
    </location>
</feature>
<dbReference type="GO" id="GO:0071897">
    <property type="term" value="P:DNA biosynthetic process"/>
    <property type="evidence" value="ECO:0007669"/>
    <property type="project" value="UniProtKB-ARBA"/>
</dbReference>
<dbReference type="Pfam" id="PF00078">
    <property type="entry name" value="RVT_1"/>
    <property type="match status" value="1"/>
</dbReference>
<dbReference type="CDD" id="cd01644">
    <property type="entry name" value="RT_pepA17"/>
    <property type="match status" value="1"/>
</dbReference>
<feature type="domain" description="Reverse transcriptase" evidence="3">
    <location>
        <begin position="781"/>
        <end position="912"/>
    </location>
</feature>
<gene>
    <name evidence="6" type="ORF">ABMA28_001885</name>
</gene>
<dbReference type="PANTHER" id="PTHR47331">
    <property type="entry name" value="PHD-TYPE DOMAIN-CONTAINING PROTEIN"/>
    <property type="match status" value="1"/>
</dbReference>
<feature type="region of interest" description="Disordered" evidence="2">
    <location>
        <begin position="396"/>
        <end position="426"/>
    </location>
</feature>
<evidence type="ECO:0000259" key="4">
    <source>
        <dbReference type="Pfam" id="PF17921"/>
    </source>
</evidence>
<dbReference type="Pfam" id="PF05380">
    <property type="entry name" value="Peptidase_A17"/>
    <property type="match status" value="1"/>
</dbReference>
<dbReference type="InterPro" id="IPR043128">
    <property type="entry name" value="Rev_trsase/Diguanyl_cyclase"/>
</dbReference>
<evidence type="ECO:0008006" key="8">
    <source>
        <dbReference type="Google" id="ProtNLM"/>
    </source>
</evidence>
<dbReference type="Gene3D" id="2.40.70.10">
    <property type="entry name" value="Acid Proteases"/>
    <property type="match status" value="1"/>
</dbReference>
<comment type="caution">
    <text evidence="6">The sequence shown here is derived from an EMBL/GenBank/DDBJ whole genome shotgun (WGS) entry which is preliminary data.</text>
</comment>
<organism evidence="6 7">
    <name type="scientific">Loxostege sticticalis</name>
    <name type="common">Beet webworm moth</name>
    <dbReference type="NCBI Taxonomy" id="481309"/>
    <lineage>
        <taxon>Eukaryota</taxon>
        <taxon>Metazoa</taxon>
        <taxon>Ecdysozoa</taxon>
        <taxon>Arthropoda</taxon>
        <taxon>Hexapoda</taxon>
        <taxon>Insecta</taxon>
        <taxon>Pterygota</taxon>
        <taxon>Neoptera</taxon>
        <taxon>Endopterygota</taxon>
        <taxon>Lepidoptera</taxon>
        <taxon>Glossata</taxon>
        <taxon>Ditrysia</taxon>
        <taxon>Pyraloidea</taxon>
        <taxon>Crambidae</taxon>
        <taxon>Pyraustinae</taxon>
        <taxon>Loxostege</taxon>
    </lineage>
</organism>
<dbReference type="InterPro" id="IPR041588">
    <property type="entry name" value="Integrase_H2C2"/>
</dbReference>
<dbReference type="Proteomes" id="UP001549921">
    <property type="component" value="Unassembled WGS sequence"/>
</dbReference>
<dbReference type="InterPro" id="IPR012337">
    <property type="entry name" value="RNaseH-like_sf"/>
</dbReference>
<dbReference type="InterPro" id="IPR000477">
    <property type="entry name" value="RT_dom"/>
</dbReference>
<reference evidence="6 7" key="1">
    <citation type="submission" date="2024-06" db="EMBL/GenBank/DDBJ databases">
        <title>A chromosome-level genome assembly of beet webworm, Loxostege sticticalis.</title>
        <authorList>
            <person name="Zhang Y."/>
        </authorList>
    </citation>
    <scope>NUCLEOTIDE SEQUENCE [LARGE SCALE GENOMIC DNA]</scope>
    <source>
        <strain evidence="6">AQ028</strain>
        <tissue evidence="6">Male pupae</tissue>
    </source>
</reference>
<dbReference type="InterPro" id="IPR040676">
    <property type="entry name" value="DUF5641"/>
</dbReference>
<dbReference type="InterPro" id="IPR036397">
    <property type="entry name" value="RNaseH_sf"/>
</dbReference>
<sequence>MEALLDFQMELYERIIKAQTNFKKSPKERITKQHLEGRLELIEQMWFEFLSGHKELKRGSDKKVLLETDYVKEDIYDKAEECYLNYKCDLKTSLDKFNIVTAPCTSDSNAQSNVKSSSHIKLPKINIPNFSGKYHEWTAFRDLYTALVHSNQDLSKVQKLHYLKSYLTGEAEQYLRHIPIANENYERCWKLLEDRYNNKKYICHLTLKRLFSQKNLINESASSLKDLIDTTNDCLASLTNIGVDVGSWDVIVIHILTLKLDPETKRQWEFHVSNNSSADVLPTYANFKEFLTNRYRAMEFLDSGSNSYRKSQTQSNPPVNKMKALYVTNVKCLYCSEAHTLAFCKQFAKETVDARRDFVQNNNACFNCLGSNHSAKFCRTNVRCRVCKRKHHSLLHPSGKATSETTEDREQDISEEAVASSSNQEVDSKVPKTSVSCFSSGRVYNQALLATALVRVMSKTRSDTVRALIDQGSQCSFITESTVQRLGLRKTPMLGQISGLGEHESTSKAMVTMELQSRVDSNFRIKLDAFVLRTITAPLPTCKIDPSSWVELEGLVLADPEYHTPNRIDVLLGVGIYNQILLEGLKRSPEGELLAQATSLGWILSGQITMTAQPVHKINVLHCCSNDNDLLKKFWELEAEPEMKKEKMFTDEEKRCEEIFNKTTTRDDEGRYVVRLPLKNDPPLVDGSMEISEKRFHTLENKFNKNKNLKEKYTEVMEEYIELNHMELVPKEQVDNPMAIYLPHHAVIREDRETTKVRVVYDASCKGKNNMSLNDNLLIGPTLQPELRHLVMRWRVPPICLTADIAKMYRQVKVSDSDVDFQRILWRDNAENEMKHYRMLRVTFGTASAPYMAVKALQQLGLDEGDSYPMAAKRVLTDFYMDDLLTGCQTKEEGLRIFQEMNELLNKGGFELLKWTSNCEELVESMKGDKGKGEVQEGLKIKSDETLKIVGLTWNRREDSFRYAVNLPKLEQPVTKRKIISDISRFYDPLGWVGPSIITSKIIIQKLWLAGIEWDEAVPKNILDEWLTYREELKLLETINIPRWVHTGVDDSVELHGFCDASKSAYAAVIYIRVIDSSGKINVALLTAKTKVAPVKQVSIPRLELCGAVLLSRLILEAARVLGIEKCNIRAWTDSTVVLAWINSHPSRWKVFVANRVSEIQTNLDSHNWSHIGSKENAADAASRGQFPSELLGNSMWFNGPDFLRNSTINYEKPKEVTTDLERVKSHCAVVEDGIWERFSSLTRMKRVIAYCKRFINNLRLEPNKRNRGYLTTQELAEAQNVCIKQYQAFHFKEEISLVKQKSNLPKNSKLRSLNPVMDADGILRVGGRLELSGLSHNQKHPILIPKKCHLTNLIIADSHKNTLHGGPQLMICYIQAKYWILGAKPLVRCYFRKCVTCAKNSANTQTQLMGQLPVARVTPMRPFKCSGVDYAGPIQIRTAKGRGHKSHKGYICVFVCMATKAIHLELVTDLSSQGFLQAFKRFVSRRGQCSDLWSDNATNFTGAASELKRLFLTENGSMLQEVAESVANNDCNWHFIPARSPNFGGLWEAGVKSVKYHLKRVIGQSTLTFEEMSTVLAQVEACLNSRPLSVIGGDSEDMMVLTPGHFLLGEPIVTPPDQNYESHTVSSLRRWQFTQRMLQDFWKKWSQEYLTKYLHRYKWSSEQPQPKVGDVVLVKEDGLPPCRWLYGRVIDTHPGKDNLVRVITLKTKNGAFKRPISKLCLLPIATE</sequence>
<dbReference type="InterPro" id="IPR005312">
    <property type="entry name" value="DUF1759"/>
</dbReference>
<name>A0ABD0SZA5_LOXSC</name>
<dbReference type="GO" id="GO:0042575">
    <property type="term" value="C:DNA polymerase complex"/>
    <property type="evidence" value="ECO:0007669"/>
    <property type="project" value="UniProtKB-ARBA"/>
</dbReference>
<dbReference type="SUPFAM" id="SSF56672">
    <property type="entry name" value="DNA/RNA polymerases"/>
    <property type="match status" value="1"/>
</dbReference>
<dbReference type="Gene3D" id="3.10.10.10">
    <property type="entry name" value="HIV Type 1 Reverse Transcriptase, subunit A, domain 1"/>
    <property type="match status" value="1"/>
</dbReference>
<dbReference type="Pfam" id="PF03564">
    <property type="entry name" value="DUF1759"/>
    <property type="match status" value="1"/>
</dbReference>
<dbReference type="Gene3D" id="3.30.420.10">
    <property type="entry name" value="Ribonuclease H-like superfamily/Ribonuclease H"/>
    <property type="match status" value="1"/>
</dbReference>
<dbReference type="Gene3D" id="3.30.70.270">
    <property type="match status" value="1"/>
</dbReference>
<feature type="coiled-coil region" evidence="1">
    <location>
        <begin position="699"/>
        <end position="726"/>
    </location>
</feature>
<dbReference type="InterPro" id="IPR043502">
    <property type="entry name" value="DNA/RNA_pol_sf"/>
</dbReference>
<accession>A0ABD0SZA5</accession>
<dbReference type="PANTHER" id="PTHR47331:SF1">
    <property type="entry name" value="GAG-LIKE PROTEIN"/>
    <property type="match status" value="1"/>
</dbReference>
<evidence type="ECO:0000313" key="6">
    <source>
        <dbReference type="EMBL" id="KAL0830999.1"/>
    </source>
</evidence>
<evidence type="ECO:0000256" key="2">
    <source>
        <dbReference type="SAM" id="MobiDB-lite"/>
    </source>
</evidence>
<evidence type="ECO:0000313" key="7">
    <source>
        <dbReference type="Proteomes" id="UP001549921"/>
    </source>
</evidence>
<proteinExistence type="predicted"/>
<evidence type="ECO:0000259" key="3">
    <source>
        <dbReference type="Pfam" id="PF00078"/>
    </source>
</evidence>
<protein>
    <recommendedName>
        <fullName evidence="8">Endonuclease</fullName>
    </recommendedName>
</protein>
<dbReference type="InterPro" id="IPR021109">
    <property type="entry name" value="Peptidase_aspartic_dom_sf"/>
</dbReference>
<evidence type="ECO:0000256" key="1">
    <source>
        <dbReference type="SAM" id="Coils"/>
    </source>
</evidence>
<dbReference type="SUPFAM" id="SSF53098">
    <property type="entry name" value="Ribonuclease H-like"/>
    <property type="match status" value="1"/>
</dbReference>
<feature type="domain" description="Integrase zinc-binding" evidence="4">
    <location>
        <begin position="1350"/>
        <end position="1403"/>
    </location>
</feature>
<dbReference type="Pfam" id="PF18701">
    <property type="entry name" value="DUF5641"/>
    <property type="match status" value="1"/>
</dbReference>
<dbReference type="EMBL" id="JBEDNZ010000012">
    <property type="protein sequence ID" value="KAL0830999.1"/>
    <property type="molecule type" value="Genomic_DNA"/>
</dbReference>
<keyword evidence="1" id="KW-0175">Coiled coil</keyword>
<dbReference type="Pfam" id="PF17921">
    <property type="entry name" value="Integrase_H2C2"/>
    <property type="match status" value="1"/>
</dbReference>
<dbReference type="InterPro" id="IPR008042">
    <property type="entry name" value="Retrotrans_Pao"/>
</dbReference>
<evidence type="ECO:0000259" key="5">
    <source>
        <dbReference type="Pfam" id="PF18701"/>
    </source>
</evidence>